<dbReference type="SUPFAM" id="SSF54277">
    <property type="entry name" value="CAD &amp; PB1 domains"/>
    <property type="match status" value="1"/>
</dbReference>
<feature type="domain" description="PB1" evidence="1">
    <location>
        <begin position="23"/>
        <end position="113"/>
    </location>
</feature>
<keyword evidence="2" id="KW-0418">Kinase</keyword>
<dbReference type="Gene3D" id="3.10.20.90">
    <property type="entry name" value="Phosphatidylinositol 3-kinase Catalytic Subunit, Chain A, domain 1"/>
    <property type="match status" value="1"/>
</dbReference>
<evidence type="ECO:0000313" key="3">
    <source>
        <dbReference type="Proteomes" id="UP000236291"/>
    </source>
</evidence>
<dbReference type="GO" id="GO:0016301">
    <property type="term" value="F:kinase activity"/>
    <property type="evidence" value="ECO:0007669"/>
    <property type="project" value="UniProtKB-KW"/>
</dbReference>
<dbReference type="SMART" id="SM00666">
    <property type="entry name" value="PB1"/>
    <property type="match status" value="1"/>
</dbReference>
<dbReference type="AlphaFoldDB" id="A0A2K3K124"/>
<sequence length="136" mass="15139">SCKCRVPNSVSCAATEATSCHVTTDNSLYYVGGDTRIVAVDRHSSLTHLCSHLSRNLLHGRRSFTLKYHLPDEDLDNLITVSTDEDLQNMIEEYDRLSSNPSPPLLDSDCSSFSPNQKLLFLWTLSIMTGPYESIG</sequence>
<keyword evidence="2" id="KW-0808">Transferase</keyword>
<feature type="non-terminal residue" evidence="2">
    <location>
        <position position="1"/>
    </location>
</feature>
<dbReference type="InterPro" id="IPR053198">
    <property type="entry name" value="Gynoecium_Dev_Regulator"/>
</dbReference>
<dbReference type="Proteomes" id="UP000236291">
    <property type="component" value="Unassembled WGS sequence"/>
</dbReference>
<reference evidence="2 3" key="1">
    <citation type="journal article" date="2014" name="Am. J. Bot.">
        <title>Genome assembly and annotation for red clover (Trifolium pratense; Fabaceae).</title>
        <authorList>
            <person name="Istvanek J."/>
            <person name="Jaros M."/>
            <person name="Krenek A."/>
            <person name="Repkova J."/>
        </authorList>
    </citation>
    <scope>NUCLEOTIDE SEQUENCE [LARGE SCALE GENOMIC DNA]</scope>
    <source>
        <strain evidence="3">cv. Tatra</strain>
        <tissue evidence="2">Young leaves</tissue>
    </source>
</reference>
<name>A0A2K3K124_TRIPR</name>
<gene>
    <name evidence="2" type="ORF">L195_g059953</name>
</gene>
<dbReference type="CDD" id="cd06410">
    <property type="entry name" value="PB1_UP2"/>
    <property type="match status" value="1"/>
</dbReference>
<dbReference type="Pfam" id="PF00564">
    <property type="entry name" value="PB1"/>
    <property type="match status" value="1"/>
</dbReference>
<evidence type="ECO:0000313" key="2">
    <source>
        <dbReference type="EMBL" id="PNX59974.1"/>
    </source>
</evidence>
<organism evidence="2 3">
    <name type="scientific">Trifolium pratense</name>
    <name type="common">Red clover</name>
    <dbReference type="NCBI Taxonomy" id="57577"/>
    <lineage>
        <taxon>Eukaryota</taxon>
        <taxon>Viridiplantae</taxon>
        <taxon>Streptophyta</taxon>
        <taxon>Embryophyta</taxon>
        <taxon>Tracheophyta</taxon>
        <taxon>Spermatophyta</taxon>
        <taxon>Magnoliopsida</taxon>
        <taxon>eudicotyledons</taxon>
        <taxon>Gunneridae</taxon>
        <taxon>Pentapetalae</taxon>
        <taxon>rosids</taxon>
        <taxon>fabids</taxon>
        <taxon>Fabales</taxon>
        <taxon>Fabaceae</taxon>
        <taxon>Papilionoideae</taxon>
        <taxon>50 kb inversion clade</taxon>
        <taxon>NPAAA clade</taxon>
        <taxon>Hologalegina</taxon>
        <taxon>IRL clade</taxon>
        <taxon>Trifolieae</taxon>
        <taxon>Trifolium</taxon>
    </lineage>
</organism>
<evidence type="ECO:0000259" key="1">
    <source>
        <dbReference type="SMART" id="SM00666"/>
    </source>
</evidence>
<protein>
    <submittedName>
        <fullName evidence="2">Putative serine threonine-protein kinase tsuA-like protein</fullName>
    </submittedName>
</protein>
<dbReference type="PANTHER" id="PTHR31066:SF68">
    <property type="entry name" value="SERINE_THREONINE-PROTEIN KINASE YAKA-RELATED"/>
    <property type="match status" value="1"/>
</dbReference>
<dbReference type="STRING" id="57577.A0A2K3K124"/>
<comment type="caution">
    <text evidence="2">The sequence shown here is derived from an EMBL/GenBank/DDBJ whole genome shotgun (WGS) entry which is preliminary data.</text>
</comment>
<accession>A0A2K3K124</accession>
<dbReference type="PANTHER" id="PTHR31066">
    <property type="entry name" value="OS05G0427100 PROTEIN-RELATED"/>
    <property type="match status" value="1"/>
</dbReference>
<proteinExistence type="predicted"/>
<dbReference type="EMBL" id="ASHM01134450">
    <property type="protein sequence ID" value="PNX59974.1"/>
    <property type="molecule type" value="Genomic_DNA"/>
</dbReference>
<reference evidence="2 3" key="2">
    <citation type="journal article" date="2017" name="Front. Plant Sci.">
        <title>Gene Classification and Mining of Molecular Markers Useful in Red Clover (Trifolium pratense) Breeding.</title>
        <authorList>
            <person name="Istvanek J."/>
            <person name="Dluhosova J."/>
            <person name="Dluhos P."/>
            <person name="Patkova L."/>
            <person name="Nedelnik J."/>
            <person name="Repkova J."/>
        </authorList>
    </citation>
    <scope>NUCLEOTIDE SEQUENCE [LARGE SCALE GENOMIC DNA]</scope>
    <source>
        <strain evidence="3">cv. Tatra</strain>
        <tissue evidence="2">Young leaves</tissue>
    </source>
</reference>
<dbReference type="InterPro" id="IPR000270">
    <property type="entry name" value="PB1_dom"/>
</dbReference>